<proteinExistence type="inferred from homology"/>
<evidence type="ECO:0000256" key="5">
    <source>
        <dbReference type="SAM" id="MobiDB-lite"/>
    </source>
</evidence>
<name>A0AAE1FQB6_PETCI</name>
<comment type="similarity">
    <text evidence="1">Belongs to the small GTPase superfamily. Ras family.</text>
</comment>
<dbReference type="GO" id="GO:0003925">
    <property type="term" value="F:G protein activity"/>
    <property type="evidence" value="ECO:0007669"/>
    <property type="project" value="UniProtKB-EC"/>
</dbReference>
<feature type="region of interest" description="Disordered" evidence="5">
    <location>
        <begin position="321"/>
        <end position="361"/>
    </location>
</feature>
<dbReference type="PROSITE" id="PS51419">
    <property type="entry name" value="RAB"/>
    <property type="match status" value="1"/>
</dbReference>
<evidence type="ECO:0000256" key="2">
    <source>
        <dbReference type="ARBA" id="ARBA00011984"/>
    </source>
</evidence>
<dbReference type="InterPro" id="IPR027417">
    <property type="entry name" value="P-loop_NTPase"/>
</dbReference>
<dbReference type="Proteomes" id="UP001286313">
    <property type="component" value="Unassembled WGS sequence"/>
</dbReference>
<comment type="caution">
    <text evidence="6">The sequence shown here is derived from an EMBL/GenBank/DDBJ whole genome shotgun (WGS) entry which is preliminary data.</text>
</comment>
<gene>
    <name evidence="6" type="ORF">Pcinc_019275</name>
</gene>
<evidence type="ECO:0000313" key="7">
    <source>
        <dbReference type="Proteomes" id="UP001286313"/>
    </source>
</evidence>
<dbReference type="SMART" id="SM00173">
    <property type="entry name" value="RAS"/>
    <property type="match status" value="1"/>
</dbReference>
<dbReference type="AlphaFoldDB" id="A0AAE1FQB6"/>
<evidence type="ECO:0000256" key="3">
    <source>
        <dbReference type="ARBA" id="ARBA00022801"/>
    </source>
</evidence>
<protein>
    <recommendedName>
        <fullName evidence="2">small monomeric GTPase</fullName>
        <ecNumber evidence="2">3.6.5.2</ecNumber>
    </recommendedName>
</protein>
<dbReference type="PRINTS" id="PR00449">
    <property type="entry name" value="RASTRNSFRMNG"/>
</dbReference>
<organism evidence="6 7">
    <name type="scientific">Petrolisthes cinctipes</name>
    <name type="common">Flat porcelain crab</name>
    <dbReference type="NCBI Taxonomy" id="88211"/>
    <lineage>
        <taxon>Eukaryota</taxon>
        <taxon>Metazoa</taxon>
        <taxon>Ecdysozoa</taxon>
        <taxon>Arthropoda</taxon>
        <taxon>Crustacea</taxon>
        <taxon>Multicrustacea</taxon>
        <taxon>Malacostraca</taxon>
        <taxon>Eumalacostraca</taxon>
        <taxon>Eucarida</taxon>
        <taxon>Decapoda</taxon>
        <taxon>Pleocyemata</taxon>
        <taxon>Anomura</taxon>
        <taxon>Galatheoidea</taxon>
        <taxon>Porcellanidae</taxon>
        <taxon>Petrolisthes</taxon>
    </lineage>
</organism>
<keyword evidence="7" id="KW-1185">Reference proteome</keyword>
<dbReference type="PROSITE" id="PS51421">
    <property type="entry name" value="RAS"/>
    <property type="match status" value="1"/>
</dbReference>
<dbReference type="SUPFAM" id="SSF52540">
    <property type="entry name" value="P-loop containing nucleoside triphosphate hydrolases"/>
    <property type="match status" value="1"/>
</dbReference>
<dbReference type="Pfam" id="PF00071">
    <property type="entry name" value="Ras"/>
    <property type="match status" value="1"/>
</dbReference>
<feature type="compositionally biased region" description="Polar residues" evidence="5">
    <location>
        <begin position="66"/>
        <end position="86"/>
    </location>
</feature>
<sequence>MSYDKSRKRDESKSDKAGEGRGDDGKSIGRETRGKSKGIRGDGDEPLSMPVLSFLQSRSVVEEDGTSTSRQTQRNAAMCRNQSQAQSGGGGGEKVRGEDKSTTTTRQQQQQQQQQHLQNQQHTPYRLRIVVLGAEGVGKSALTVRYLTRRYISEYRRAIDLLYRHTVCLDDVTSEVEILDVSLREKEGVASSHSRWGEGFVVVYSVDDLRSFKEAGVVLEALTRLKAPLEVPAILLANKRDLDHARQVTVEEGQALSLQHGCQFYEVSAAESHVGVTLAFQSLLRETRALHLTATTRSHHLLPRQRRISIVAVSRMIGSLIGRGSDPPSPTLRPTVVMQSGCGSPKRTLRRKDKKRPSLSL</sequence>
<feature type="compositionally biased region" description="Low complexity" evidence="5">
    <location>
        <begin position="102"/>
        <end position="121"/>
    </location>
</feature>
<dbReference type="InterPro" id="IPR001806">
    <property type="entry name" value="Small_GTPase"/>
</dbReference>
<reference evidence="6" key="1">
    <citation type="submission" date="2023-10" db="EMBL/GenBank/DDBJ databases">
        <title>Genome assemblies of two species of porcelain crab, Petrolisthes cinctipes and Petrolisthes manimaculis (Anomura: Porcellanidae).</title>
        <authorList>
            <person name="Angst P."/>
        </authorList>
    </citation>
    <scope>NUCLEOTIDE SEQUENCE</scope>
    <source>
        <strain evidence="6">PB745_01</strain>
        <tissue evidence="6">Gill</tissue>
    </source>
</reference>
<dbReference type="SMART" id="SM00175">
    <property type="entry name" value="RAB"/>
    <property type="match status" value="1"/>
</dbReference>
<evidence type="ECO:0000256" key="4">
    <source>
        <dbReference type="ARBA" id="ARBA00048098"/>
    </source>
</evidence>
<dbReference type="EMBL" id="JAWQEG010001903">
    <property type="protein sequence ID" value="KAK3875883.1"/>
    <property type="molecule type" value="Genomic_DNA"/>
</dbReference>
<dbReference type="InterPro" id="IPR051065">
    <property type="entry name" value="Ras-related_GTPase"/>
</dbReference>
<evidence type="ECO:0000313" key="6">
    <source>
        <dbReference type="EMBL" id="KAK3875883.1"/>
    </source>
</evidence>
<feature type="compositionally biased region" description="Basic residues" evidence="5">
    <location>
        <begin position="347"/>
        <end position="361"/>
    </location>
</feature>
<dbReference type="Gene3D" id="3.40.50.300">
    <property type="entry name" value="P-loop containing nucleotide triphosphate hydrolases"/>
    <property type="match status" value="1"/>
</dbReference>
<comment type="catalytic activity">
    <reaction evidence="4">
        <text>GTP + H2O = GDP + phosphate + H(+)</text>
        <dbReference type="Rhea" id="RHEA:19669"/>
        <dbReference type="ChEBI" id="CHEBI:15377"/>
        <dbReference type="ChEBI" id="CHEBI:15378"/>
        <dbReference type="ChEBI" id="CHEBI:37565"/>
        <dbReference type="ChEBI" id="CHEBI:43474"/>
        <dbReference type="ChEBI" id="CHEBI:58189"/>
        <dbReference type="EC" id="3.6.5.2"/>
    </reaction>
</comment>
<dbReference type="PANTHER" id="PTHR45704">
    <property type="entry name" value="RAS-LIKE FAMILY MEMBER 11"/>
    <property type="match status" value="1"/>
</dbReference>
<dbReference type="EC" id="3.6.5.2" evidence="2"/>
<feature type="region of interest" description="Disordered" evidence="5">
    <location>
        <begin position="1"/>
        <end position="121"/>
    </location>
</feature>
<keyword evidence="3" id="KW-0378">Hydrolase</keyword>
<feature type="compositionally biased region" description="Basic and acidic residues" evidence="5">
    <location>
        <begin position="1"/>
        <end position="43"/>
    </location>
</feature>
<dbReference type="GO" id="GO:0005525">
    <property type="term" value="F:GTP binding"/>
    <property type="evidence" value="ECO:0007669"/>
    <property type="project" value="InterPro"/>
</dbReference>
<accession>A0AAE1FQB6</accession>
<evidence type="ECO:0000256" key="1">
    <source>
        <dbReference type="ARBA" id="ARBA00008344"/>
    </source>
</evidence>